<evidence type="ECO:0000256" key="1">
    <source>
        <dbReference type="ARBA" id="ARBA00001938"/>
    </source>
</evidence>
<dbReference type="PROSITE" id="PS00189">
    <property type="entry name" value="LIPOYL"/>
    <property type="match status" value="1"/>
</dbReference>
<dbReference type="CDD" id="cd06849">
    <property type="entry name" value="lipoyl_domain"/>
    <property type="match status" value="1"/>
</dbReference>
<dbReference type="InterPro" id="IPR001078">
    <property type="entry name" value="2-oxoacid_DH_actylTfrase"/>
</dbReference>
<evidence type="ECO:0000256" key="5">
    <source>
        <dbReference type="SAM" id="MobiDB-lite"/>
    </source>
</evidence>
<reference evidence="8 9" key="1">
    <citation type="submission" date="2016-11" db="EMBL/GenBank/DDBJ databases">
        <authorList>
            <person name="Jaros S."/>
            <person name="Januszkiewicz K."/>
            <person name="Wedrychowicz H."/>
        </authorList>
    </citation>
    <scope>NUCLEOTIDE SEQUENCE [LARGE SCALE GENOMIC DNA]</scope>
    <source>
        <strain evidence="8 9">DSM 14828</strain>
    </source>
</reference>
<dbReference type="InterPro" id="IPR004167">
    <property type="entry name" value="PSBD"/>
</dbReference>
<comment type="similarity">
    <text evidence="2 4">Belongs to the 2-oxoacid dehydrogenase family.</text>
</comment>
<proteinExistence type="inferred from homology"/>
<dbReference type="GO" id="GO:0006086">
    <property type="term" value="P:pyruvate decarboxylation to acetyl-CoA"/>
    <property type="evidence" value="ECO:0007669"/>
    <property type="project" value="InterPro"/>
</dbReference>
<protein>
    <recommendedName>
        <fullName evidence="4">Dihydrolipoamide acetyltransferase component of pyruvate dehydrogenase complex</fullName>
        <ecNumber evidence="4">2.3.1.-</ecNumber>
    </recommendedName>
</protein>
<dbReference type="Gene3D" id="3.30.559.10">
    <property type="entry name" value="Chloramphenicol acetyltransferase-like domain"/>
    <property type="match status" value="1"/>
</dbReference>
<evidence type="ECO:0000256" key="2">
    <source>
        <dbReference type="ARBA" id="ARBA00007317"/>
    </source>
</evidence>
<organism evidence="8 9">
    <name type="scientific">Alkalibacter saccharofermentans DSM 14828</name>
    <dbReference type="NCBI Taxonomy" id="1120975"/>
    <lineage>
        <taxon>Bacteria</taxon>
        <taxon>Bacillati</taxon>
        <taxon>Bacillota</taxon>
        <taxon>Clostridia</taxon>
        <taxon>Eubacteriales</taxon>
        <taxon>Eubacteriaceae</taxon>
        <taxon>Alkalibacter</taxon>
    </lineage>
</organism>
<evidence type="ECO:0000256" key="4">
    <source>
        <dbReference type="RuleBase" id="RU003423"/>
    </source>
</evidence>
<accession>A0A1M4U2Z5</accession>
<dbReference type="InterPro" id="IPR036625">
    <property type="entry name" value="E3-bd_dom_sf"/>
</dbReference>
<dbReference type="Proteomes" id="UP000184251">
    <property type="component" value="Unassembled WGS sequence"/>
</dbReference>
<dbReference type="STRING" id="1120975.SAMN02746064_00619"/>
<dbReference type="InterPro" id="IPR045257">
    <property type="entry name" value="E2/Pdx1"/>
</dbReference>
<keyword evidence="3 4" id="KW-0450">Lipoyl</keyword>
<dbReference type="PANTHER" id="PTHR23151:SF90">
    <property type="entry name" value="DIHYDROLIPOYLLYSINE-RESIDUE ACETYLTRANSFERASE COMPONENT OF PYRUVATE DEHYDROGENASE COMPLEX, MITOCHONDRIAL-RELATED"/>
    <property type="match status" value="1"/>
</dbReference>
<dbReference type="PROSITE" id="PS50968">
    <property type="entry name" value="BIOTINYL_LIPOYL"/>
    <property type="match status" value="1"/>
</dbReference>
<dbReference type="Gene3D" id="4.10.320.10">
    <property type="entry name" value="E3-binding domain"/>
    <property type="match status" value="1"/>
</dbReference>
<evidence type="ECO:0000259" key="7">
    <source>
        <dbReference type="PROSITE" id="PS51826"/>
    </source>
</evidence>
<dbReference type="AlphaFoldDB" id="A0A1M4U2Z5"/>
<dbReference type="InterPro" id="IPR023213">
    <property type="entry name" value="CAT-like_dom_sf"/>
</dbReference>
<gene>
    <name evidence="8" type="ORF">SAMN02746064_00619</name>
</gene>
<sequence length="394" mass="43404">MLRKVEGGMAKIIELPKLGMTMDEGAIVKLYIKEGDEINKGDILFDVETDKVTQGVESEESGFVLKIYIEEGETVPVGEKLLAVGEEGEALETEQEADEEKKEEDKKEEKIEPEVVKPHTSDASKSDRVSIAPRAKKLASDKNIDYSQIKGSGKDGMITVEDIEKSLDSNKPIQGSKLEGQRAIIAKRLTQSNVDRPHIYLTRNVNMTKCIEMKSKLEVKATITDFIVWGIAKALKEFPMVNASLVDDVININESVNVGLAVEGKNGLVVPVIKEADKKDISEISKERMRIVNEAKEGALKLGDLEGGTFTISNLGMLNVDQFTSIINPPESGILSVGKANKKLVVDKDESIKIQDIAVITLAVDHRIIDGAYAARFFDMFSKSIEEKLDELVK</sequence>
<dbReference type="GO" id="GO:0016746">
    <property type="term" value="F:acyltransferase activity"/>
    <property type="evidence" value="ECO:0007669"/>
    <property type="project" value="UniProtKB-KW"/>
</dbReference>
<dbReference type="InterPro" id="IPR003016">
    <property type="entry name" value="2-oxoA_DH_lipoyl-BS"/>
</dbReference>
<dbReference type="Pfam" id="PF02817">
    <property type="entry name" value="E3_binding"/>
    <property type="match status" value="1"/>
</dbReference>
<keyword evidence="8" id="KW-0670">Pyruvate</keyword>
<feature type="domain" description="Lipoyl-binding" evidence="6">
    <location>
        <begin position="10"/>
        <end position="86"/>
    </location>
</feature>
<dbReference type="PROSITE" id="PS51826">
    <property type="entry name" value="PSBD"/>
    <property type="match status" value="1"/>
</dbReference>
<evidence type="ECO:0000313" key="9">
    <source>
        <dbReference type="Proteomes" id="UP000184251"/>
    </source>
</evidence>
<dbReference type="Gene3D" id="2.40.50.100">
    <property type="match status" value="1"/>
</dbReference>
<dbReference type="EC" id="2.3.1.-" evidence="4"/>
<dbReference type="SUPFAM" id="SSF51230">
    <property type="entry name" value="Single hybrid motif"/>
    <property type="match status" value="1"/>
</dbReference>
<evidence type="ECO:0000259" key="6">
    <source>
        <dbReference type="PROSITE" id="PS50968"/>
    </source>
</evidence>
<dbReference type="EMBL" id="FQTU01000003">
    <property type="protein sequence ID" value="SHE50887.1"/>
    <property type="molecule type" value="Genomic_DNA"/>
</dbReference>
<dbReference type="PANTHER" id="PTHR23151">
    <property type="entry name" value="DIHYDROLIPOAMIDE ACETYL/SUCCINYL-TRANSFERASE-RELATED"/>
    <property type="match status" value="1"/>
</dbReference>
<dbReference type="InterPro" id="IPR011053">
    <property type="entry name" value="Single_hybrid_motif"/>
</dbReference>
<dbReference type="Pfam" id="PF00198">
    <property type="entry name" value="2-oxoacid_dh"/>
    <property type="match status" value="1"/>
</dbReference>
<feature type="compositionally biased region" description="Acidic residues" evidence="5">
    <location>
        <begin position="86"/>
        <end position="98"/>
    </location>
</feature>
<feature type="compositionally biased region" description="Basic and acidic residues" evidence="5">
    <location>
        <begin position="99"/>
        <end position="128"/>
    </location>
</feature>
<comment type="cofactor">
    <cofactor evidence="1 4">
        <name>(R)-lipoate</name>
        <dbReference type="ChEBI" id="CHEBI:83088"/>
    </cofactor>
</comment>
<dbReference type="GO" id="GO:0045254">
    <property type="term" value="C:pyruvate dehydrogenase complex"/>
    <property type="evidence" value="ECO:0007669"/>
    <property type="project" value="InterPro"/>
</dbReference>
<dbReference type="SUPFAM" id="SSF47005">
    <property type="entry name" value="Peripheral subunit-binding domain of 2-oxo acid dehydrogenase complex"/>
    <property type="match status" value="1"/>
</dbReference>
<dbReference type="InterPro" id="IPR000089">
    <property type="entry name" value="Biotin_lipoyl"/>
</dbReference>
<evidence type="ECO:0000256" key="3">
    <source>
        <dbReference type="ARBA" id="ARBA00022823"/>
    </source>
</evidence>
<keyword evidence="4" id="KW-0012">Acyltransferase</keyword>
<dbReference type="SUPFAM" id="SSF52777">
    <property type="entry name" value="CoA-dependent acyltransferases"/>
    <property type="match status" value="1"/>
</dbReference>
<evidence type="ECO:0000313" key="8">
    <source>
        <dbReference type="EMBL" id="SHE50887.1"/>
    </source>
</evidence>
<feature type="domain" description="Peripheral subunit-binding (PSBD)" evidence="7">
    <location>
        <begin position="130"/>
        <end position="167"/>
    </location>
</feature>
<keyword evidence="4 8" id="KW-0808">Transferase</keyword>
<keyword evidence="9" id="KW-1185">Reference proteome</keyword>
<name>A0A1M4U2Z5_9FIRM</name>
<dbReference type="Pfam" id="PF00364">
    <property type="entry name" value="Biotin_lipoyl"/>
    <property type="match status" value="1"/>
</dbReference>
<feature type="region of interest" description="Disordered" evidence="5">
    <location>
        <begin position="86"/>
        <end position="134"/>
    </location>
</feature>